<dbReference type="GO" id="GO:0016829">
    <property type="term" value="F:lyase activity"/>
    <property type="evidence" value="ECO:0007669"/>
    <property type="project" value="UniProtKB-KW"/>
</dbReference>
<dbReference type="eggNOG" id="COG3866">
    <property type="taxonomic scope" value="Bacteria"/>
</dbReference>
<accession>A0A069D3R2</accession>
<dbReference type="InterPro" id="IPR052063">
    <property type="entry name" value="Polysaccharide_Lyase_1"/>
</dbReference>
<sequence length="510" mass="55059">MKQIFLLACAFLLSSACAKNDNNGTESIITPDEDNTETVVAPAFPGAEGFARMTTTGGRGGEVYRVTNLNDSGSGSLRYGLSMSGARTIVFDVSGIIELQSTLEVKNGDVTIAGQTAPGDGICLKNYSLVVKADNVIIRFIRCRMGDEKKSEDDAMWGREHSNIIIDHCTMSWSTDECSSFYGNKNFTMQWCILSESLTNSVHGKGKHGYGGIWGGEGASFHHNLLAHHSSRTPRLCGSRFSGRPADELVDLRNNVFYNWGPTNGGYAGEGGSYNFVGNYYKPGPSTATKESLTYRIFSPNADDGTQKNAAGIWGSFYVQANYIDNTCNALTDKMRQYIAQTNEDNWVGIHPNTNNGALPGGSKDGIKANQEYKVAAVGTHTAATAYERVLNYAGASMQRDAVDTRIINEVKQGTYTYTGSNGGTNGLIDSQADCGGYPEYQQGSKPADANKDGIADSWATQNMPSGKTYKDIDKKSGYSYLELYINSLVAHIMKQGCEGSTASPCADDF</sequence>
<keyword evidence="4" id="KW-0456">Lyase</keyword>
<dbReference type="Gene3D" id="2.160.20.10">
    <property type="entry name" value="Single-stranded right-handed beta-helix, Pectin lyase-like"/>
    <property type="match status" value="1"/>
</dbReference>
<dbReference type="Proteomes" id="UP000027601">
    <property type="component" value="Unassembled WGS sequence"/>
</dbReference>
<feature type="chain" id="PRO_5001659885" evidence="3">
    <location>
        <begin position="19"/>
        <end position="510"/>
    </location>
</feature>
<dbReference type="InterPro" id="IPR011050">
    <property type="entry name" value="Pectin_lyase_fold/virulence"/>
</dbReference>
<reference evidence="4 5" key="1">
    <citation type="journal article" date="2015" name="Microbes Environ.">
        <title>Distribution and evolution of nitrogen fixation genes in the phylum bacteroidetes.</title>
        <authorList>
            <person name="Inoue J."/>
            <person name="Oshima K."/>
            <person name="Suda W."/>
            <person name="Sakamoto M."/>
            <person name="Iino T."/>
            <person name="Noda S."/>
            <person name="Hongoh Y."/>
            <person name="Hattori M."/>
            <person name="Ohkuma M."/>
        </authorList>
    </citation>
    <scope>NUCLEOTIDE SEQUENCE [LARGE SCALE GENOMIC DNA]</scope>
    <source>
        <strain evidence="4 5">JCM 15093</strain>
    </source>
</reference>
<protein>
    <submittedName>
        <fullName evidence="4">Pectate lyase</fullName>
    </submittedName>
</protein>
<organism evidence="4 5">
    <name type="scientific">Bacteroides graminisolvens DSM 19988 = JCM 15093</name>
    <dbReference type="NCBI Taxonomy" id="1121097"/>
    <lineage>
        <taxon>Bacteria</taxon>
        <taxon>Pseudomonadati</taxon>
        <taxon>Bacteroidota</taxon>
        <taxon>Bacteroidia</taxon>
        <taxon>Bacteroidales</taxon>
        <taxon>Bacteroidaceae</taxon>
        <taxon>Bacteroides</taxon>
    </lineage>
</organism>
<dbReference type="EMBL" id="BAJS01000012">
    <property type="protein sequence ID" value="GAK36970.1"/>
    <property type="molecule type" value="Genomic_DNA"/>
</dbReference>
<dbReference type="PROSITE" id="PS51257">
    <property type="entry name" value="PROKAR_LIPOPROTEIN"/>
    <property type="match status" value="1"/>
</dbReference>
<dbReference type="PANTHER" id="PTHR42970:SF1">
    <property type="entry name" value="PECTATE LYASE C-RELATED"/>
    <property type="match status" value="1"/>
</dbReference>
<dbReference type="PANTHER" id="PTHR42970">
    <property type="entry name" value="PECTATE LYASE C-RELATED"/>
    <property type="match status" value="1"/>
</dbReference>
<comment type="caution">
    <text evidence="4">The sequence shown here is derived from an EMBL/GenBank/DDBJ whole genome shotgun (WGS) entry which is preliminary data.</text>
</comment>
<evidence type="ECO:0000256" key="3">
    <source>
        <dbReference type="SAM" id="SignalP"/>
    </source>
</evidence>
<feature type="signal peptide" evidence="3">
    <location>
        <begin position="1"/>
        <end position="18"/>
    </location>
</feature>
<dbReference type="RefSeq" id="WP_024996750.1">
    <property type="nucleotide sequence ID" value="NZ_BAJS01000012.1"/>
</dbReference>
<dbReference type="InterPro" id="IPR012334">
    <property type="entry name" value="Pectin_lyas_fold"/>
</dbReference>
<evidence type="ECO:0000256" key="2">
    <source>
        <dbReference type="ARBA" id="ARBA00023180"/>
    </source>
</evidence>
<name>A0A069D3R2_9BACE</name>
<evidence type="ECO:0000313" key="4">
    <source>
        <dbReference type="EMBL" id="GAK36970.1"/>
    </source>
</evidence>
<gene>
    <name evidence="4" type="ORF">JCM15093_2178</name>
</gene>
<evidence type="ECO:0000256" key="1">
    <source>
        <dbReference type="ARBA" id="ARBA00022723"/>
    </source>
</evidence>
<evidence type="ECO:0000313" key="5">
    <source>
        <dbReference type="Proteomes" id="UP000027601"/>
    </source>
</evidence>
<dbReference type="STRING" id="1121097.GCA_000428125_02422"/>
<keyword evidence="2" id="KW-0325">Glycoprotein</keyword>
<dbReference type="AlphaFoldDB" id="A0A069D3R2"/>
<dbReference type="SUPFAM" id="SSF51126">
    <property type="entry name" value="Pectin lyase-like"/>
    <property type="match status" value="1"/>
</dbReference>
<keyword evidence="1" id="KW-0479">Metal-binding</keyword>
<keyword evidence="3" id="KW-0732">Signal</keyword>
<proteinExistence type="predicted"/>
<dbReference type="GO" id="GO:0046872">
    <property type="term" value="F:metal ion binding"/>
    <property type="evidence" value="ECO:0007669"/>
    <property type="project" value="UniProtKB-KW"/>
</dbReference>
<keyword evidence="5" id="KW-1185">Reference proteome</keyword>